<comment type="similarity">
    <text evidence="1 6">Belongs to the type-B carboxylesterase/lipase family.</text>
</comment>
<feature type="chain" id="PRO_5039756533" description="Carboxylic ester hydrolase" evidence="6">
    <location>
        <begin position="19"/>
        <end position="564"/>
    </location>
</feature>
<name>A0A9E8DFI7_9HYME</name>
<evidence type="ECO:0000313" key="8">
    <source>
        <dbReference type="EMBL" id="UZH45660.1"/>
    </source>
</evidence>
<accession>A0A9E8DFI7</accession>
<feature type="signal peptide" evidence="6">
    <location>
        <begin position="1"/>
        <end position="18"/>
    </location>
</feature>
<sequence length="564" mass="62850">MKIFVLLFCCALAFVVEAQKNVNPVVETRNGAVKGSILKTRLGKDIYSFRGVRYADAPTGRNRFKQSTPAKPHTGIFDATQEGPSCPQFVDDSRVMAEDCLRLNVYTNKLPKPNGELQDVIVFLHPGAFYSFSGTYDFGPENILDSNIVLVTLNYRLGSLGWMSTGDERAPGNGGLKDQVLALRWIKDNIENFGGNPGSVTLIGCSAGSWSIALHMLSPMSAGLFHRAIMISGAPTAQKLLPNDQKNLAIKQAELLNCPTGNEDQMFDCLYEKPIEEFVKSRPGFAEFYGDPVLVWSPVIEQSHCQNNNGEAFLTGQPIDLIRERKGYFVPTIIGVNRDEFAYVITIASQQSAMGNNSIYDDFNSRWEDIAPISFAYERNTARSREISRELKSFYLNNQPLGPNHSEGLGQLYADSLIIFQTHRQERLLTAYSPAPVYNYLYDFEGCATFGAWSNGTHYGVAHHDELLIIFRVTGFPALCNNDVKTLNRLSGIITNFAKSGVPIPPNNPEFSNVHWQPNTVENPKYLKIADELSIEDGIIYSARMDKWEELFPLPPIAKSKKGK</sequence>
<dbReference type="GO" id="GO:0052689">
    <property type="term" value="F:carboxylic ester hydrolase activity"/>
    <property type="evidence" value="ECO:0007669"/>
    <property type="project" value="UniProtKB-KW"/>
</dbReference>
<evidence type="ECO:0000256" key="5">
    <source>
        <dbReference type="ARBA" id="ARBA00023180"/>
    </source>
</evidence>
<dbReference type="Pfam" id="PF00135">
    <property type="entry name" value="COesterase"/>
    <property type="match status" value="1"/>
</dbReference>
<keyword evidence="5" id="KW-0325">Glycoprotein</keyword>
<evidence type="ECO:0000259" key="7">
    <source>
        <dbReference type="Pfam" id="PF00135"/>
    </source>
</evidence>
<protein>
    <recommendedName>
        <fullName evidence="6">Carboxylic ester hydrolase</fullName>
        <ecNumber evidence="6">3.1.1.-</ecNumber>
    </recommendedName>
</protein>
<dbReference type="AlphaFoldDB" id="A0A9E8DFI7"/>
<dbReference type="SUPFAM" id="SSF53474">
    <property type="entry name" value="alpha/beta-Hydrolases"/>
    <property type="match status" value="1"/>
</dbReference>
<evidence type="ECO:0000256" key="3">
    <source>
        <dbReference type="ARBA" id="ARBA00022801"/>
    </source>
</evidence>
<evidence type="ECO:0000256" key="6">
    <source>
        <dbReference type="RuleBase" id="RU361235"/>
    </source>
</evidence>
<feature type="domain" description="Carboxylesterase type B" evidence="7">
    <location>
        <begin position="23"/>
        <end position="535"/>
    </location>
</feature>
<dbReference type="Gene3D" id="3.40.50.1820">
    <property type="entry name" value="alpha/beta hydrolase"/>
    <property type="match status" value="1"/>
</dbReference>
<dbReference type="PANTHER" id="PTHR11559">
    <property type="entry name" value="CARBOXYLESTERASE"/>
    <property type="match status" value="1"/>
</dbReference>
<keyword evidence="3 6" id="KW-0378">Hydrolase</keyword>
<proteinExistence type="evidence at transcript level"/>
<dbReference type="EC" id="3.1.1.-" evidence="6"/>
<evidence type="ECO:0000256" key="1">
    <source>
        <dbReference type="ARBA" id="ARBA00005964"/>
    </source>
</evidence>
<organism evidence="8">
    <name type="scientific">Meteorus pulchricornis</name>
    <dbReference type="NCBI Taxonomy" id="51522"/>
    <lineage>
        <taxon>Eukaryota</taxon>
        <taxon>Metazoa</taxon>
        <taxon>Ecdysozoa</taxon>
        <taxon>Arthropoda</taxon>
        <taxon>Hexapoda</taxon>
        <taxon>Insecta</taxon>
        <taxon>Pterygota</taxon>
        <taxon>Neoptera</taxon>
        <taxon>Endopterygota</taxon>
        <taxon>Hymenoptera</taxon>
        <taxon>Apocrita</taxon>
        <taxon>Ichneumonoidea</taxon>
        <taxon>Braconidae</taxon>
        <taxon>Meteorinae</taxon>
        <taxon>Meteorus</taxon>
    </lineage>
</organism>
<reference evidence="8" key="1">
    <citation type="submission" date="2022-03" db="EMBL/GenBank/DDBJ databases">
        <authorList>
            <person name="Sheng S."/>
        </authorList>
    </citation>
    <scope>NUCLEOTIDE SEQUENCE</scope>
    <source>
        <tissue evidence="8">Abdomen</tissue>
    </source>
</reference>
<evidence type="ECO:0000256" key="4">
    <source>
        <dbReference type="ARBA" id="ARBA00023157"/>
    </source>
</evidence>
<keyword evidence="6" id="KW-0732">Signal</keyword>
<dbReference type="InterPro" id="IPR050309">
    <property type="entry name" value="Type-B_Carboxylest/Lipase"/>
</dbReference>
<dbReference type="PROSITE" id="PS00122">
    <property type="entry name" value="CARBOXYLESTERASE_B_1"/>
    <property type="match status" value="1"/>
</dbReference>
<evidence type="ECO:0000256" key="2">
    <source>
        <dbReference type="ARBA" id="ARBA00022487"/>
    </source>
</evidence>
<gene>
    <name evidence="8" type="primary">CXE 26</name>
</gene>
<dbReference type="InterPro" id="IPR019826">
    <property type="entry name" value="Carboxylesterase_B_AS"/>
</dbReference>
<dbReference type="InterPro" id="IPR002018">
    <property type="entry name" value="CarbesteraseB"/>
</dbReference>
<dbReference type="EMBL" id="OM938956">
    <property type="protein sequence ID" value="UZH45660.1"/>
    <property type="molecule type" value="mRNA"/>
</dbReference>
<keyword evidence="2" id="KW-0719">Serine esterase</keyword>
<keyword evidence="4" id="KW-1015">Disulfide bond</keyword>
<dbReference type="InterPro" id="IPR029058">
    <property type="entry name" value="AB_hydrolase_fold"/>
</dbReference>